<dbReference type="SMART" id="SM00738">
    <property type="entry name" value="NGN"/>
    <property type="match status" value="1"/>
</dbReference>
<dbReference type="GO" id="GO:0006354">
    <property type="term" value="P:DNA-templated transcription elongation"/>
    <property type="evidence" value="ECO:0007669"/>
    <property type="project" value="InterPro"/>
</dbReference>
<protein>
    <recommendedName>
        <fullName evidence="4">Transcription antitermination protein RfaH</fullName>
    </recommendedName>
</protein>
<reference evidence="6 7" key="1">
    <citation type="submission" date="2017-01" db="EMBL/GenBank/DDBJ databases">
        <authorList>
            <person name="Mah S.A."/>
            <person name="Swanson W.J."/>
            <person name="Moy G.W."/>
            <person name="Vacquier V.D."/>
        </authorList>
    </citation>
    <scope>NUCLEOTIDE SEQUENCE [LARGE SCALE GENOMIC DNA]</scope>
    <source>
        <strain evidence="6 7">ATCC 29606</strain>
    </source>
</reference>
<dbReference type="AlphaFoldDB" id="A0A1N6WYR4"/>
<sequence length="175" mass="19883">MDMNALQGMEIMASQPAAWYLVHCKPRQDERAEEHLIRQGYTCYRPRLQRERVVAGRRQSVVESLFPGYLFVQLQPNANWSPLRSTRGVNRLVSFGGYPLEVPVHVIDSLHQHAPSDEPQSLLQPGDPVRIVEGSLADLDAIFLSMDGDERVVLLMNLLNREQRLTLPLACVRRG</sequence>
<feature type="domain" description="NusG-like N-terminal" evidence="5">
    <location>
        <begin position="16"/>
        <end position="114"/>
    </location>
</feature>
<dbReference type="HAMAP" id="MF_00951">
    <property type="entry name" value="RfaH"/>
    <property type="match status" value="1"/>
</dbReference>
<dbReference type="NCBIfam" id="TIGR01955">
    <property type="entry name" value="RfaH"/>
    <property type="match status" value="1"/>
</dbReference>
<keyword evidence="1 4" id="KW-0889">Transcription antitermination</keyword>
<dbReference type="InterPro" id="IPR036735">
    <property type="entry name" value="NGN_dom_sf"/>
</dbReference>
<keyword evidence="4" id="KW-0238">DNA-binding</keyword>
<dbReference type="Gene3D" id="3.30.70.940">
    <property type="entry name" value="NusG, N-terminal domain"/>
    <property type="match status" value="1"/>
</dbReference>
<dbReference type="CDD" id="cd09892">
    <property type="entry name" value="NGN_SP_RfaH"/>
    <property type="match status" value="1"/>
</dbReference>
<evidence type="ECO:0000256" key="1">
    <source>
        <dbReference type="ARBA" id="ARBA00022814"/>
    </source>
</evidence>
<comment type="similarity">
    <text evidence="4">Belongs to the RfaH family.</text>
</comment>
<evidence type="ECO:0000259" key="5">
    <source>
        <dbReference type="SMART" id="SM00738"/>
    </source>
</evidence>
<dbReference type="PANTHER" id="PTHR30265">
    <property type="entry name" value="RHO-INTERACTING TRANSCRIPTION TERMINATION FACTOR NUSG"/>
    <property type="match status" value="1"/>
</dbReference>
<comment type="function">
    <text evidence="4">Enhances distal genes transcription elongation in a specialized subset of operons that encode extracytoplasmic components.</text>
</comment>
<dbReference type="Pfam" id="PF02357">
    <property type="entry name" value="NusG"/>
    <property type="match status" value="1"/>
</dbReference>
<name>A0A1N6WYR4_9PSED</name>
<dbReference type="GO" id="GO:0003677">
    <property type="term" value="F:DNA binding"/>
    <property type="evidence" value="ECO:0007669"/>
    <property type="project" value="UniProtKB-UniRule"/>
</dbReference>
<proteinExistence type="inferred from homology"/>
<dbReference type="GO" id="GO:0001073">
    <property type="term" value="F:transcription antitermination factor activity, DNA binding"/>
    <property type="evidence" value="ECO:0007669"/>
    <property type="project" value="UniProtKB-UniRule"/>
</dbReference>
<evidence type="ECO:0000256" key="3">
    <source>
        <dbReference type="ARBA" id="ARBA00023163"/>
    </source>
</evidence>
<evidence type="ECO:0000313" key="6">
    <source>
        <dbReference type="EMBL" id="SIQ95203.1"/>
    </source>
</evidence>
<dbReference type="InterPro" id="IPR010215">
    <property type="entry name" value="Transcription_antiterm_RfaH"/>
</dbReference>
<dbReference type="SUPFAM" id="SSF82679">
    <property type="entry name" value="N-utilization substance G protein NusG, N-terminal domain"/>
    <property type="match status" value="1"/>
</dbReference>
<evidence type="ECO:0000256" key="2">
    <source>
        <dbReference type="ARBA" id="ARBA00023015"/>
    </source>
</evidence>
<dbReference type="EMBL" id="FTMC01000012">
    <property type="protein sequence ID" value="SIQ95203.1"/>
    <property type="molecule type" value="Genomic_DNA"/>
</dbReference>
<dbReference type="Proteomes" id="UP000186079">
    <property type="component" value="Unassembled WGS sequence"/>
</dbReference>
<accession>A0A1N6WYR4</accession>
<dbReference type="NCBIfam" id="NF006534">
    <property type="entry name" value="PRK09014.1"/>
    <property type="match status" value="1"/>
</dbReference>
<dbReference type="InterPro" id="IPR006645">
    <property type="entry name" value="NGN-like_dom"/>
</dbReference>
<dbReference type="GO" id="GO:0005829">
    <property type="term" value="C:cytosol"/>
    <property type="evidence" value="ECO:0007669"/>
    <property type="project" value="TreeGrafter"/>
</dbReference>
<keyword evidence="2 4" id="KW-0805">Transcription regulation</keyword>
<organism evidence="6 7">
    <name type="scientific">Pseudomonas flexibilis</name>
    <dbReference type="NCBI Taxonomy" id="706570"/>
    <lineage>
        <taxon>Bacteria</taxon>
        <taxon>Pseudomonadati</taxon>
        <taxon>Pseudomonadota</taxon>
        <taxon>Gammaproteobacteria</taxon>
        <taxon>Pseudomonadales</taxon>
        <taxon>Pseudomonadaceae</taxon>
        <taxon>Pseudomonas</taxon>
    </lineage>
</organism>
<keyword evidence="3 4" id="KW-0804">Transcription</keyword>
<gene>
    <name evidence="4" type="primary">rfaH</name>
    <name evidence="6" type="ORF">SAMN05421672_11265</name>
</gene>
<evidence type="ECO:0000313" key="7">
    <source>
        <dbReference type="Proteomes" id="UP000186079"/>
    </source>
</evidence>
<evidence type="ECO:0000256" key="4">
    <source>
        <dbReference type="HAMAP-Rule" id="MF_00951"/>
    </source>
</evidence>
<dbReference type="PANTHER" id="PTHR30265:SF7">
    <property type="entry name" value="TRANSCRIPTION ANTITERMINATION PROTEIN RFAH"/>
    <property type="match status" value="1"/>
</dbReference>
<dbReference type="InterPro" id="IPR043425">
    <property type="entry name" value="NusG-like"/>
</dbReference>
<comment type="subunit">
    <text evidence="4">Interacts with both the nontemplate DNA and the RNA polymerase (RNAP).</text>
</comment>